<evidence type="ECO:0000256" key="3">
    <source>
        <dbReference type="SAM" id="SignalP"/>
    </source>
</evidence>
<dbReference type="InterPro" id="IPR008397">
    <property type="entry name" value="Alginate_lyase_dom"/>
</dbReference>
<evidence type="ECO:0000313" key="5">
    <source>
        <dbReference type="EMBL" id="KAF7556698.1"/>
    </source>
</evidence>
<dbReference type="InterPro" id="IPR008929">
    <property type="entry name" value="Chondroitin_lyas"/>
</dbReference>
<dbReference type="GO" id="GO:0042597">
    <property type="term" value="C:periplasmic space"/>
    <property type="evidence" value="ECO:0007669"/>
    <property type="project" value="InterPro"/>
</dbReference>
<keyword evidence="2" id="KW-0456">Lyase</keyword>
<evidence type="ECO:0000259" key="4">
    <source>
        <dbReference type="Pfam" id="PF05426"/>
    </source>
</evidence>
<feature type="domain" description="Alginate lyase" evidence="4">
    <location>
        <begin position="106"/>
        <end position="337"/>
    </location>
</feature>
<dbReference type="GO" id="GO:0016829">
    <property type="term" value="F:lyase activity"/>
    <property type="evidence" value="ECO:0007669"/>
    <property type="project" value="UniProtKB-KW"/>
</dbReference>
<feature type="signal peptide" evidence="3">
    <location>
        <begin position="1"/>
        <end position="19"/>
    </location>
</feature>
<evidence type="ECO:0000313" key="6">
    <source>
        <dbReference type="Proteomes" id="UP000722485"/>
    </source>
</evidence>
<dbReference type="SUPFAM" id="SSF48230">
    <property type="entry name" value="Chondroitin AC/alginate lyase"/>
    <property type="match status" value="1"/>
</dbReference>
<keyword evidence="1 3" id="KW-0732">Signal</keyword>
<organism evidence="5 6">
    <name type="scientific">Cylindrodendrum hubeiense</name>
    <dbReference type="NCBI Taxonomy" id="595255"/>
    <lineage>
        <taxon>Eukaryota</taxon>
        <taxon>Fungi</taxon>
        <taxon>Dikarya</taxon>
        <taxon>Ascomycota</taxon>
        <taxon>Pezizomycotina</taxon>
        <taxon>Sordariomycetes</taxon>
        <taxon>Hypocreomycetidae</taxon>
        <taxon>Hypocreales</taxon>
        <taxon>Nectriaceae</taxon>
        <taxon>Cylindrodendrum</taxon>
    </lineage>
</organism>
<protein>
    <recommendedName>
        <fullName evidence="4">Alginate lyase domain-containing protein</fullName>
    </recommendedName>
</protein>
<proteinExistence type="predicted"/>
<dbReference type="Pfam" id="PF05426">
    <property type="entry name" value="Alginate_lyase"/>
    <property type="match status" value="1"/>
</dbReference>
<comment type="caution">
    <text evidence="5">The sequence shown here is derived from an EMBL/GenBank/DDBJ whole genome shotgun (WGS) entry which is preliminary data.</text>
</comment>
<gene>
    <name evidence="5" type="ORF">G7Z17_g1190</name>
</gene>
<name>A0A9P5HF87_9HYPO</name>
<dbReference type="AlphaFoldDB" id="A0A9P5HF87"/>
<dbReference type="Gene3D" id="1.50.10.100">
    <property type="entry name" value="Chondroitin AC/alginate lyase"/>
    <property type="match status" value="1"/>
</dbReference>
<sequence length="430" mass="47972">MQLKTTIVTLFWCISVAAASPVAENQDTSLNALFSRGKGGDNKKFVHPGALHTIKDIKRVRKRVQAQEQPWYRAWQHLESKNFAQTTWVPTPQSVLVRGSNATWPTTPAQNYGYAYRDAHSAYMLTLRWLIGGNTSYADHAVEILDGWGAKLVDINGTEDKFLAAGLYGYQFANAAELLRVYPGWDKANQTVFGNMLNNVFAKYNRAFLDHHNYKTSFYYANWDLCNIASLMAIGIFNDNKTMYNHAVDYWKNGLPGGVVVNGALPFFSIANYTEEGSGKKLMQIQESGRDQGHSLLCLALIGVIGQQGYNQGVDLYSTFGREILNAAEYVTKYNVNETVPYTPYTSWEGLLEVISPKSRSGIRPGVEAIYSHYAELKGLNASWTETYRDHVNSYLSANVEGGGGDYGPNSGGYDAFGHGTLMYRIKKEE</sequence>
<evidence type="ECO:0000256" key="2">
    <source>
        <dbReference type="ARBA" id="ARBA00023239"/>
    </source>
</evidence>
<dbReference type="EMBL" id="JAANBB010000010">
    <property type="protein sequence ID" value="KAF7556698.1"/>
    <property type="molecule type" value="Genomic_DNA"/>
</dbReference>
<feature type="chain" id="PRO_5040291058" description="Alginate lyase domain-containing protein" evidence="3">
    <location>
        <begin position="20"/>
        <end position="430"/>
    </location>
</feature>
<dbReference type="OrthoDB" id="5302720at2759"/>
<reference evidence="5" key="1">
    <citation type="submission" date="2020-03" db="EMBL/GenBank/DDBJ databases">
        <title>Draft Genome Sequence of Cylindrodendrum hubeiense.</title>
        <authorList>
            <person name="Buettner E."/>
            <person name="Kellner H."/>
        </authorList>
    </citation>
    <scope>NUCLEOTIDE SEQUENCE</scope>
    <source>
        <strain evidence="5">IHI 201604</strain>
    </source>
</reference>
<accession>A0A9P5HF87</accession>
<keyword evidence="6" id="KW-1185">Reference proteome</keyword>
<dbReference type="Proteomes" id="UP000722485">
    <property type="component" value="Unassembled WGS sequence"/>
</dbReference>
<evidence type="ECO:0000256" key="1">
    <source>
        <dbReference type="ARBA" id="ARBA00022729"/>
    </source>
</evidence>